<comment type="caution">
    <text evidence="2">The sequence shown here is derived from an EMBL/GenBank/DDBJ whole genome shotgun (WGS) entry which is preliminary data.</text>
</comment>
<feature type="region of interest" description="Disordered" evidence="1">
    <location>
        <begin position="1"/>
        <end position="34"/>
    </location>
</feature>
<evidence type="ECO:0000256" key="1">
    <source>
        <dbReference type="SAM" id="MobiDB-lite"/>
    </source>
</evidence>
<dbReference type="AlphaFoldDB" id="A0AAV7L406"/>
<sequence>MSAPNILRKTRSKRLQEVTCGRPKYSASRAARREPLGGSLRSGIVVEKNMVLYKLINSPIPNDDNVIVVGPTRNRLYQRHQSPGRTRPTRQFRVPMLPWERSRHR</sequence>
<accession>A0AAV7L406</accession>
<protein>
    <submittedName>
        <fullName evidence="2">Uncharacterized protein</fullName>
    </submittedName>
</protein>
<dbReference type="Proteomes" id="UP001066276">
    <property type="component" value="Chromosome 12"/>
</dbReference>
<proteinExistence type="predicted"/>
<gene>
    <name evidence="2" type="ORF">NDU88_002613</name>
</gene>
<evidence type="ECO:0000313" key="3">
    <source>
        <dbReference type="Proteomes" id="UP001066276"/>
    </source>
</evidence>
<reference evidence="2" key="1">
    <citation type="journal article" date="2022" name="bioRxiv">
        <title>Sequencing and chromosome-scale assembly of the giantPleurodeles waltlgenome.</title>
        <authorList>
            <person name="Brown T."/>
            <person name="Elewa A."/>
            <person name="Iarovenko S."/>
            <person name="Subramanian E."/>
            <person name="Araus A.J."/>
            <person name="Petzold A."/>
            <person name="Susuki M."/>
            <person name="Suzuki K.-i.T."/>
            <person name="Hayashi T."/>
            <person name="Toyoda A."/>
            <person name="Oliveira C."/>
            <person name="Osipova E."/>
            <person name="Leigh N.D."/>
            <person name="Simon A."/>
            <person name="Yun M.H."/>
        </authorList>
    </citation>
    <scope>NUCLEOTIDE SEQUENCE</scope>
    <source>
        <strain evidence="2">20211129_DDA</strain>
        <tissue evidence="2">Liver</tissue>
    </source>
</reference>
<dbReference type="EMBL" id="JANPWB010000016">
    <property type="protein sequence ID" value="KAJ1082445.1"/>
    <property type="molecule type" value="Genomic_DNA"/>
</dbReference>
<organism evidence="2 3">
    <name type="scientific">Pleurodeles waltl</name>
    <name type="common">Iberian ribbed newt</name>
    <dbReference type="NCBI Taxonomy" id="8319"/>
    <lineage>
        <taxon>Eukaryota</taxon>
        <taxon>Metazoa</taxon>
        <taxon>Chordata</taxon>
        <taxon>Craniata</taxon>
        <taxon>Vertebrata</taxon>
        <taxon>Euteleostomi</taxon>
        <taxon>Amphibia</taxon>
        <taxon>Batrachia</taxon>
        <taxon>Caudata</taxon>
        <taxon>Salamandroidea</taxon>
        <taxon>Salamandridae</taxon>
        <taxon>Pleurodelinae</taxon>
        <taxon>Pleurodeles</taxon>
    </lineage>
</organism>
<name>A0AAV7L406_PLEWA</name>
<keyword evidence="3" id="KW-1185">Reference proteome</keyword>
<evidence type="ECO:0000313" key="2">
    <source>
        <dbReference type="EMBL" id="KAJ1082445.1"/>
    </source>
</evidence>